<keyword evidence="3" id="KW-1185">Reference proteome</keyword>
<name>A0A0E0D5T9_9ORYZ</name>
<feature type="region of interest" description="Disordered" evidence="1">
    <location>
        <begin position="22"/>
        <end position="127"/>
    </location>
</feature>
<dbReference type="Gramene" id="OMERI03G28920.1">
    <property type="protein sequence ID" value="OMERI03G28920.1"/>
    <property type="gene ID" value="OMERI03G28920"/>
</dbReference>
<dbReference type="AlphaFoldDB" id="A0A0E0D5T9"/>
<dbReference type="EnsemblPlants" id="OMERI03G28920.1">
    <property type="protein sequence ID" value="OMERI03G28920.1"/>
    <property type="gene ID" value="OMERI03G28920"/>
</dbReference>
<organism evidence="2">
    <name type="scientific">Oryza meridionalis</name>
    <dbReference type="NCBI Taxonomy" id="40149"/>
    <lineage>
        <taxon>Eukaryota</taxon>
        <taxon>Viridiplantae</taxon>
        <taxon>Streptophyta</taxon>
        <taxon>Embryophyta</taxon>
        <taxon>Tracheophyta</taxon>
        <taxon>Spermatophyta</taxon>
        <taxon>Magnoliopsida</taxon>
        <taxon>Liliopsida</taxon>
        <taxon>Poales</taxon>
        <taxon>Poaceae</taxon>
        <taxon>BOP clade</taxon>
        <taxon>Oryzoideae</taxon>
        <taxon>Oryzeae</taxon>
        <taxon>Oryzinae</taxon>
        <taxon>Oryza</taxon>
    </lineage>
</organism>
<evidence type="ECO:0000313" key="2">
    <source>
        <dbReference type="EnsemblPlants" id="OMERI03G28920.1"/>
    </source>
</evidence>
<accession>A0A0E0D5T9</accession>
<dbReference type="HOGENOM" id="CLU_1976238_0_0_1"/>
<protein>
    <submittedName>
        <fullName evidence="2">Uncharacterized protein</fullName>
    </submittedName>
</protein>
<evidence type="ECO:0000256" key="1">
    <source>
        <dbReference type="SAM" id="MobiDB-lite"/>
    </source>
</evidence>
<dbReference type="Proteomes" id="UP000008021">
    <property type="component" value="Chromosome 3"/>
</dbReference>
<evidence type="ECO:0000313" key="3">
    <source>
        <dbReference type="Proteomes" id="UP000008021"/>
    </source>
</evidence>
<proteinExistence type="predicted"/>
<reference evidence="2" key="1">
    <citation type="submission" date="2015-04" db="UniProtKB">
        <authorList>
            <consortium name="EnsemblPlants"/>
        </authorList>
    </citation>
    <scope>IDENTIFICATION</scope>
</reference>
<reference evidence="2" key="2">
    <citation type="submission" date="2018-05" db="EMBL/GenBank/DDBJ databases">
        <title>OmerRS3 (Oryza meridionalis Reference Sequence Version 3).</title>
        <authorList>
            <person name="Zhang J."/>
            <person name="Kudrna D."/>
            <person name="Lee S."/>
            <person name="Talag J."/>
            <person name="Welchert J."/>
            <person name="Wing R.A."/>
        </authorList>
    </citation>
    <scope>NUCLEOTIDE SEQUENCE [LARGE SCALE GENOMIC DNA]</scope>
    <source>
        <strain evidence="2">cv. OR44</strain>
    </source>
</reference>
<sequence length="127" mass="13727">IHRRPPLAVFPLSASQKRVCWATSQEIRRPPPPSTHQPAGGTATGRDVAIDKRWPRSRHQLTRVGSRENEVAPTLAHGKIGGKGAITGRGLAHGKVGGKGATTNRTGNQAWIHIRQKKRTPPVPPQP</sequence>